<evidence type="ECO:0000256" key="2">
    <source>
        <dbReference type="ARBA" id="ARBA00009677"/>
    </source>
</evidence>
<evidence type="ECO:0000256" key="7">
    <source>
        <dbReference type="SAM" id="MobiDB-lite"/>
    </source>
</evidence>
<feature type="domain" description="Flagellar basal body rod protein N-terminal" evidence="8">
    <location>
        <begin position="7"/>
        <end position="35"/>
    </location>
</feature>
<proteinExistence type="inferred from homology"/>
<evidence type="ECO:0000256" key="6">
    <source>
        <dbReference type="RuleBase" id="RU362062"/>
    </source>
</evidence>
<dbReference type="PANTHER" id="PTHR30435">
    <property type="entry name" value="FLAGELLAR PROTEIN"/>
    <property type="match status" value="1"/>
</dbReference>
<comment type="subunit">
    <text evidence="5 6">The basal body constitutes a major portion of the flagellar organelle and consists of four rings (L,P,S, and M) mounted on a central rod. The rod consists of about 26 subunits of FlgG in the distal portion, and FlgB, FlgC and FlgF are thought to build up the proximal portion of the rod with about 6 subunits each.</text>
</comment>
<evidence type="ECO:0000256" key="4">
    <source>
        <dbReference type="ARBA" id="ARBA00023143"/>
    </source>
</evidence>
<feature type="domain" description="Flagellar basal-body/hook protein C-terminal" evidence="9">
    <location>
        <begin position="102"/>
        <end position="144"/>
    </location>
</feature>
<evidence type="ECO:0000313" key="11">
    <source>
        <dbReference type="Proteomes" id="UP000198752"/>
    </source>
</evidence>
<dbReference type="Pfam" id="PF06429">
    <property type="entry name" value="Flg_bbr_C"/>
    <property type="match status" value="1"/>
</dbReference>
<dbReference type="InterPro" id="IPR019776">
    <property type="entry name" value="Flagellar_basal_body_rod_CS"/>
</dbReference>
<protein>
    <recommendedName>
        <fullName evidence="3 6">Flagellar basal-body rod protein FlgC</fullName>
    </recommendedName>
</protein>
<comment type="subcellular location">
    <subcellularLocation>
        <location evidence="1 6">Bacterial flagellum basal body</location>
    </subcellularLocation>
</comment>
<dbReference type="STRING" id="269670.SAMN02982927_00430"/>
<feature type="region of interest" description="Disordered" evidence="7">
    <location>
        <begin position="70"/>
        <end position="102"/>
    </location>
</feature>
<keyword evidence="11" id="KW-1185">Reference proteome</keyword>
<dbReference type="InterPro" id="IPR010930">
    <property type="entry name" value="Flg_bb/hook_C_dom"/>
</dbReference>
<evidence type="ECO:0000259" key="8">
    <source>
        <dbReference type="Pfam" id="PF00460"/>
    </source>
</evidence>
<dbReference type="AlphaFoldDB" id="A0A1I2NKR4"/>
<gene>
    <name evidence="10" type="ORF">SAMN02982927_00430</name>
</gene>
<keyword evidence="10" id="KW-0966">Cell projection</keyword>
<dbReference type="PANTHER" id="PTHR30435:SF2">
    <property type="entry name" value="FLAGELLAR BASAL-BODY ROD PROTEIN FLGC"/>
    <property type="match status" value="1"/>
</dbReference>
<dbReference type="Proteomes" id="UP000198752">
    <property type="component" value="Unassembled WGS sequence"/>
</dbReference>
<dbReference type="NCBIfam" id="TIGR01395">
    <property type="entry name" value="FlgC"/>
    <property type="match status" value="1"/>
</dbReference>
<dbReference type="InterPro" id="IPR006299">
    <property type="entry name" value="FlgC"/>
</dbReference>
<keyword evidence="10" id="KW-0282">Flagellum</keyword>
<dbReference type="PROSITE" id="PS00588">
    <property type="entry name" value="FLAGELLA_BB_ROD"/>
    <property type="match status" value="1"/>
</dbReference>
<keyword evidence="4 6" id="KW-0975">Bacterial flagellum</keyword>
<organism evidence="10 11">
    <name type="scientific">Sporolactobacillus nakayamae</name>
    <dbReference type="NCBI Taxonomy" id="269670"/>
    <lineage>
        <taxon>Bacteria</taxon>
        <taxon>Bacillati</taxon>
        <taxon>Bacillota</taxon>
        <taxon>Bacilli</taxon>
        <taxon>Bacillales</taxon>
        <taxon>Sporolactobacillaceae</taxon>
        <taxon>Sporolactobacillus</taxon>
    </lineage>
</organism>
<evidence type="ECO:0000313" key="10">
    <source>
        <dbReference type="EMBL" id="SFG01881.1"/>
    </source>
</evidence>
<dbReference type="EMBL" id="FOOY01000003">
    <property type="protein sequence ID" value="SFG01881.1"/>
    <property type="molecule type" value="Genomic_DNA"/>
</dbReference>
<feature type="compositionally biased region" description="Low complexity" evidence="7">
    <location>
        <begin position="74"/>
        <end position="83"/>
    </location>
</feature>
<evidence type="ECO:0000256" key="3">
    <source>
        <dbReference type="ARBA" id="ARBA00017941"/>
    </source>
</evidence>
<dbReference type="InterPro" id="IPR001444">
    <property type="entry name" value="Flag_bb_rod_N"/>
</dbReference>
<evidence type="ECO:0000256" key="5">
    <source>
        <dbReference type="ARBA" id="ARBA00025933"/>
    </source>
</evidence>
<sequence>MGMFNGLDISASGLTAQRFRMDVVSSNIANQDTTRGRFVDGKWVPYSRKVVNLKAIGSNSFDSLLQRSLGTSSGGVEVSSVSEDPTPFPVKYDPQNPDADENGYVQQSNVDPLKEMVDLMDANRSYEAGVTVMNANKNMLTHALSIGR</sequence>
<reference evidence="11" key="1">
    <citation type="submission" date="2016-10" db="EMBL/GenBank/DDBJ databases">
        <authorList>
            <person name="Varghese N."/>
            <person name="Submissions S."/>
        </authorList>
    </citation>
    <scope>NUCLEOTIDE SEQUENCE [LARGE SCALE GENOMIC DNA]</scope>
    <source>
        <strain evidence="11">ATCC 700379</strain>
    </source>
</reference>
<comment type="similarity">
    <text evidence="2">Belongs to the flagella basal body rod proteins family.</text>
</comment>
<accession>A0A1I2NKR4</accession>
<dbReference type="OrthoDB" id="9794148at2"/>
<dbReference type="RefSeq" id="WP_093669571.1">
    <property type="nucleotide sequence ID" value="NZ_FOOY01000003.1"/>
</dbReference>
<dbReference type="GO" id="GO:0030694">
    <property type="term" value="C:bacterial-type flagellum basal body, rod"/>
    <property type="evidence" value="ECO:0007669"/>
    <property type="project" value="UniProtKB-UniRule"/>
</dbReference>
<evidence type="ECO:0000259" key="9">
    <source>
        <dbReference type="Pfam" id="PF06429"/>
    </source>
</evidence>
<dbReference type="GO" id="GO:0071978">
    <property type="term" value="P:bacterial-type flagellum-dependent swarming motility"/>
    <property type="evidence" value="ECO:0007669"/>
    <property type="project" value="TreeGrafter"/>
</dbReference>
<keyword evidence="10" id="KW-0969">Cilium</keyword>
<evidence type="ECO:0000256" key="1">
    <source>
        <dbReference type="ARBA" id="ARBA00004117"/>
    </source>
</evidence>
<name>A0A1I2NKR4_9BACL</name>
<dbReference type="Pfam" id="PF00460">
    <property type="entry name" value="Flg_bb_rod"/>
    <property type="match status" value="1"/>
</dbReference>